<dbReference type="VEuPathDB" id="FungiDB:SPPG_01981"/>
<organism evidence="1 2">
    <name type="scientific">Spizellomyces punctatus (strain DAOM BR117)</name>
    <dbReference type="NCBI Taxonomy" id="645134"/>
    <lineage>
        <taxon>Eukaryota</taxon>
        <taxon>Fungi</taxon>
        <taxon>Fungi incertae sedis</taxon>
        <taxon>Chytridiomycota</taxon>
        <taxon>Chytridiomycota incertae sedis</taxon>
        <taxon>Chytridiomycetes</taxon>
        <taxon>Spizellomycetales</taxon>
        <taxon>Spizellomycetaceae</taxon>
        <taxon>Spizellomyces</taxon>
    </lineage>
</organism>
<accession>A0A0L0HNA4</accession>
<dbReference type="STRING" id="645134.A0A0L0HNA4"/>
<dbReference type="Pfam" id="PF16094">
    <property type="entry name" value="PAC1"/>
    <property type="match status" value="1"/>
</dbReference>
<gene>
    <name evidence="1" type="ORF">SPPG_01981</name>
</gene>
<dbReference type="Proteomes" id="UP000053201">
    <property type="component" value="Unassembled WGS sequence"/>
</dbReference>
<dbReference type="OMA" id="ENEACAQ"/>
<evidence type="ECO:0000313" key="1">
    <source>
        <dbReference type="EMBL" id="KND02901.1"/>
    </source>
</evidence>
<dbReference type="OrthoDB" id="17536at2759"/>
<dbReference type="PANTHER" id="PTHR37227">
    <property type="entry name" value="OS01G0219000 PROTEIN"/>
    <property type="match status" value="1"/>
</dbReference>
<keyword evidence="2" id="KW-1185">Reference proteome</keyword>
<dbReference type="InParanoid" id="A0A0L0HNA4"/>
<dbReference type="eggNOG" id="ENOG502RPN5">
    <property type="taxonomic scope" value="Eukaryota"/>
</dbReference>
<dbReference type="EMBL" id="KQ257452">
    <property type="protein sequence ID" value="KND02901.1"/>
    <property type="molecule type" value="Genomic_DNA"/>
</dbReference>
<dbReference type="RefSeq" id="XP_016610940.1">
    <property type="nucleotide sequence ID" value="XM_016750287.1"/>
</dbReference>
<dbReference type="GO" id="GO:0043248">
    <property type="term" value="P:proteasome assembly"/>
    <property type="evidence" value="ECO:0007669"/>
    <property type="project" value="InterPro"/>
</dbReference>
<dbReference type="GO" id="GO:0005783">
    <property type="term" value="C:endoplasmic reticulum"/>
    <property type="evidence" value="ECO:0007669"/>
    <property type="project" value="InterPro"/>
</dbReference>
<reference evidence="1 2" key="1">
    <citation type="submission" date="2009-08" db="EMBL/GenBank/DDBJ databases">
        <title>The Genome Sequence of Spizellomyces punctatus strain DAOM BR117.</title>
        <authorList>
            <consortium name="The Broad Institute Genome Sequencing Platform"/>
            <person name="Russ C."/>
            <person name="Cuomo C."/>
            <person name="Shea T."/>
            <person name="Young S.K."/>
            <person name="Zeng Q."/>
            <person name="Koehrsen M."/>
            <person name="Haas B."/>
            <person name="Borodovsky M."/>
            <person name="Guigo R."/>
            <person name="Alvarado L."/>
            <person name="Berlin A."/>
            <person name="Bochicchio J."/>
            <person name="Borenstein D."/>
            <person name="Chapman S."/>
            <person name="Chen Z."/>
            <person name="Engels R."/>
            <person name="Freedman E."/>
            <person name="Gellesch M."/>
            <person name="Goldberg J."/>
            <person name="Griggs A."/>
            <person name="Gujja S."/>
            <person name="Heiman D."/>
            <person name="Hepburn T."/>
            <person name="Howarth C."/>
            <person name="Jen D."/>
            <person name="Larson L."/>
            <person name="Lewis B."/>
            <person name="Mehta T."/>
            <person name="Park D."/>
            <person name="Pearson M."/>
            <person name="Roberts A."/>
            <person name="Saif S."/>
            <person name="Shenoy N."/>
            <person name="Sisk P."/>
            <person name="Stolte C."/>
            <person name="Sykes S."/>
            <person name="Thomson T."/>
            <person name="Walk T."/>
            <person name="White J."/>
            <person name="Yandava C."/>
            <person name="Burger G."/>
            <person name="Gray M.W."/>
            <person name="Holland P.W.H."/>
            <person name="King N."/>
            <person name="Lang F.B.F."/>
            <person name="Roger A.J."/>
            <person name="Ruiz-Trillo I."/>
            <person name="Lander E."/>
            <person name="Nusbaum C."/>
        </authorList>
    </citation>
    <scope>NUCLEOTIDE SEQUENCE [LARGE SCALE GENOMIC DNA]</scope>
    <source>
        <strain evidence="1 2">DAOM BR117</strain>
    </source>
</reference>
<sequence length="275" mass="31297">MDFWPFQPDGNGRDYEAEELEELENAELETTPSQQPRIVWAPSSTRKLNSEKQQLNARILLLGFNGAGSLFLHAQFENKKVIGALLLPGAELDGRSLEEKPSIQNKMCLIYEIEDDPSCLVVTCQYDVPKEQTAAWAHVLLNHIQPERTIIFDSITIHEYKTASEDLAPPFLRKLKTSAAEEIDNIAYLEPANMLTGCGAAILTLLEIRHARAWMYVSLLEMQLGRYDVTTDTLQAFEPVIKSLSRQDWVKREGSPQYSKLINMFSRKDVNHLYL</sequence>
<evidence type="ECO:0000313" key="2">
    <source>
        <dbReference type="Proteomes" id="UP000053201"/>
    </source>
</evidence>
<dbReference type="PANTHER" id="PTHR37227:SF2">
    <property type="entry name" value="OS01G0219000 PROTEIN"/>
    <property type="match status" value="1"/>
</dbReference>
<proteinExistence type="predicted"/>
<dbReference type="AlphaFoldDB" id="A0A0L0HNA4"/>
<dbReference type="InterPro" id="IPR016565">
    <property type="entry name" value="Proteasome_assmbl_chp_1"/>
</dbReference>
<protein>
    <submittedName>
        <fullName evidence="1">Uncharacterized protein</fullName>
    </submittedName>
</protein>
<name>A0A0L0HNA4_SPIPD</name>
<dbReference type="GeneID" id="27685607"/>